<gene>
    <name evidence="1" type="ORF">ODALV1_LOCUS4301</name>
</gene>
<dbReference type="EMBL" id="CAXLJM020000013">
    <property type="protein sequence ID" value="CAL8079176.1"/>
    <property type="molecule type" value="Genomic_DNA"/>
</dbReference>
<accession>A0ABP1PZ41</accession>
<protein>
    <submittedName>
        <fullName evidence="1">Uncharacterized protein</fullName>
    </submittedName>
</protein>
<organism evidence="1 2">
    <name type="scientific">Orchesella dallaii</name>
    <dbReference type="NCBI Taxonomy" id="48710"/>
    <lineage>
        <taxon>Eukaryota</taxon>
        <taxon>Metazoa</taxon>
        <taxon>Ecdysozoa</taxon>
        <taxon>Arthropoda</taxon>
        <taxon>Hexapoda</taxon>
        <taxon>Collembola</taxon>
        <taxon>Entomobryomorpha</taxon>
        <taxon>Entomobryoidea</taxon>
        <taxon>Orchesellidae</taxon>
        <taxon>Orchesellinae</taxon>
        <taxon>Orchesella</taxon>
    </lineage>
</organism>
<evidence type="ECO:0000313" key="2">
    <source>
        <dbReference type="Proteomes" id="UP001642540"/>
    </source>
</evidence>
<name>A0ABP1PZ41_9HEXA</name>
<comment type="caution">
    <text evidence="1">The sequence shown here is derived from an EMBL/GenBank/DDBJ whole genome shotgun (WGS) entry which is preliminary data.</text>
</comment>
<evidence type="ECO:0000313" key="1">
    <source>
        <dbReference type="EMBL" id="CAL8079176.1"/>
    </source>
</evidence>
<sequence length="113" mass="13178">MVPPPRPRCPEYVENSEHVRLPVPLNRGNRRNFAEERYRIPHRYPVGTKVYLQQGISRVPSGPMYVKEHCSPMLPHGLPQYILQPLMYENSAVWIHVSEGNVYELDGNGDRIW</sequence>
<reference evidence="1 2" key="1">
    <citation type="submission" date="2024-08" db="EMBL/GenBank/DDBJ databases">
        <authorList>
            <person name="Cucini C."/>
            <person name="Frati F."/>
        </authorList>
    </citation>
    <scope>NUCLEOTIDE SEQUENCE [LARGE SCALE GENOMIC DNA]</scope>
</reference>
<proteinExistence type="predicted"/>
<keyword evidence="2" id="KW-1185">Reference proteome</keyword>
<dbReference type="Proteomes" id="UP001642540">
    <property type="component" value="Unassembled WGS sequence"/>
</dbReference>